<feature type="compositionally biased region" description="Basic and acidic residues" evidence="1">
    <location>
        <begin position="114"/>
        <end position="123"/>
    </location>
</feature>
<organism evidence="2 3">
    <name type="scientific">Aneurinibacillus migulanus</name>
    <name type="common">Bacillus migulanus</name>
    <dbReference type="NCBI Taxonomy" id="47500"/>
    <lineage>
        <taxon>Bacteria</taxon>
        <taxon>Bacillati</taxon>
        <taxon>Bacillota</taxon>
        <taxon>Bacilli</taxon>
        <taxon>Bacillales</taxon>
        <taxon>Paenibacillaceae</taxon>
        <taxon>Aneurinibacillus group</taxon>
        <taxon>Aneurinibacillus</taxon>
    </lineage>
</organism>
<sequence length="139" mass="16306">MDKKKKLEEEVAHLLTEGKMEARDPKKEAVDRLPAKYEVRIQTTQDLVVEETKLYRQLAEEIDDRYDKYMKKQNVHQPDEAARQRNRNNPGNQKTQQGSPEAVQSLNENYDSVLDDKEHEAGRVEGMNVYEQAFKSKER</sequence>
<dbReference type="AlphaFoldDB" id="A0A1G8XT14"/>
<evidence type="ECO:0000313" key="3">
    <source>
        <dbReference type="Proteomes" id="UP000182836"/>
    </source>
</evidence>
<dbReference type="GeneID" id="87589293"/>
<reference evidence="2 3" key="1">
    <citation type="submission" date="2016-10" db="EMBL/GenBank/DDBJ databases">
        <authorList>
            <person name="de Groot N.N."/>
        </authorList>
    </citation>
    <scope>NUCLEOTIDE SEQUENCE [LARGE SCALE GENOMIC DNA]</scope>
    <source>
        <strain evidence="2 3">DSM 2895</strain>
    </source>
</reference>
<dbReference type="RefSeq" id="WP_074715347.1">
    <property type="nucleotide sequence ID" value="NZ_BJOA01000114.1"/>
</dbReference>
<name>A0A1G8XT14_ANEMI</name>
<feature type="region of interest" description="Disordered" evidence="1">
    <location>
        <begin position="69"/>
        <end position="139"/>
    </location>
</feature>
<gene>
    <name evidence="2" type="ORF">SAMN04487909_13312</name>
</gene>
<dbReference type="EMBL" id="FNED01000033">
    <property type="protein sequence ID" value="SDJ93663.1"/>
    <property type="molecule type" value="Genomic_DNA"/>
</dbReference>
<proteinExistence type="predicted"/>
<dbReference type="Proteomes" id="UP000182836">
    <property type="component" value="Unassembled WGS sequence"/>
</dbReference>
<accession>A0A1G8XT14</accession>
<evidence type="ECO:0000313" key="2">
    <source>
        <dbReference type="EMBL" id="SDJ93663.1"/>
    </source>
</evidence>
<feature type="compositionally biased region" description="Polar residues" evidence="1">
    <location>
        <begin position="87"/>
        <end position="110"/>
    </location>
</feature>
<protein>
    <submittedName>
        <fullName evidence="2">Uncharacterized protein</fullName>
    </submittedName>
</protein>
<evidence type="ECO:0000256" key="1">
    <source>
        <dbReference type="SAM" id="MobiDB-lite"/>
    </source>
</evidence>